<dbReference type="RefSeq" id="WP_271635693.1">
    <property type="nucleotide sequence ID" value="NZ_CP094970.1"/>
</dbReference>
<evidence type="ECO:0000313" key="3">
    <source>
        <dbReference type="Proteomes" id="UP001164390"/>
    </source>
</evidence>
<name>A0AA46TLS6_9ACTN</name>
<dbReference type="KEGG" id="sgrg:L0C25_06785"/>
<evidence type="ECO:0000256" key="1">
    <source>
        <dbReference type="SAM" id="SignalP"/>
    </source>
</evidence>
<dbReference type="AlphaFoldDB" id="A0AA46TLS6"/>
<gene>
    <name evidence="2" type="ORF">L0C25_06785</name>
</gene>
<evidence type="ECO:0000313" key="2">
    <source>
        <dbReference type="EMBL" id="UYM06773.1"/>
    </source>
</evidence>
<feature type="signal peptide" evidence="1">
    <location>
        <begin position="1"/>
        <end position="25"/>
    </location>
</feature>
<feature type="chain" id="PRO_5041319951" evidence="1">
    <location>
        <begin position="26"/>
        <end position="119"/>
    </location>
</feature>
<sequence length="119" mass="13217">MRGITIAIAAGVFAVAMSLAPTALAGDSISWVWNSSDADAKAKFKAYGDHIILCKVGHGHMKVNYKTRRAEGTHHHDGDQHTCKDFNHNFREGMDVDIQVCQVKRFYPDDCSDWHDGEA</sequence>
<dbReference type="Proteomes" id="UP001164390">
    <property type="component" value="Chromosome"/>
</dbReference>
<dbReference type="EMBL" id="CP094970">
    <property type="protein sequence ID" value="UYM06773.1"/>
    <property type="molecule type" value="Genomic_DNA"/>
</dbReference>
<accession>A0AA46TLS6</accession>
<proteinExistence type="predicted"/>
<keyword evidence="3" id="KW-1185">Reference proteome</keyword>
<protein>
    <submittedName>
        <fullName evidence="2">Uncharacterized protein</fullName>
    </submittedName>
</protein>
<keyword evidence="1" id="KW-0732">Signal</keyword>
<organism evidence="2 3">
    <name type="scientific">Solicola gregarius</name>
    <dbReference type="NCBI Taxonomy" id="2908642"/>
    <lineage>
        <taxon>Bacteria</taxon>
        <taxon>Bacillati</taxon>
        <taxon>Actinomycetota</taxon>
        <taxon>Actinomycetes</taxon>
        <taxon>Propionibacteriales</taxon>
        <taxon>Nocardioidaceae</taxon>
        <taxon>Solicola</taxon>
    </lineage>
</organism>
<reference evidence="2" key="1">
    <citation type="submission" date="2022-01" db="EMBL/GenBank/DDBJ databases">
        <title>Nocardioidaceae gen. sp. A5X3R13.</title>
        <authorList>
            <person name="Lopez Marin M.A."/>
            <person name="Uhlik O."/>
        </authorList>
    </citation>
    <scope>NUCLEOTIDE SEQUENCE</scope>
    <source>
        <strain evidence="2">A5X3R13</strain>
    </source>
</reference>